<protein>
    <submittedName>
        <fullName evidence="1">Iron-binding protein</fullName>
    </submittedName>
</protein>
<dbReference type="EMBL" id="CP017803">
    <property type="protein sequence ID" value="ATZ59656.1"/>
    <property type="molecule type" value="Genomic_DNA"/>
</dbReference>
<gene>
    <name evidence="1" type="ORF">BK798_04095</name>
</gene>
<proteinExistence type="predicted"/>
<dbReference type="Proteomes" id="UP000232133">
    <property type="component" value="Chromosome"/>
</dbReference>
<dbReference type="RefSeq" id="WP_004035141.1">
    <property type="nucleotide sequence ID" value="NZ_CAYAVX010000015.1"/>
</dbReference>
<evidence type="ECO:0000313" key="2">
    <source>
        <dbReference type="Proteomes" id="UP000232133"/>
    </source>
</evidence>
<dbReference type="GeneID" id="35118531"/>
<evidence type="ECO:0000313" key="1">
    <source>
        <dbReference type="EMBL" id="ATZ59656.1"/>
    </source>
</evidence>
<accession>A0A2H4U6B5</accession>
<dbReference type="AlphaFoldDB" id="A0A2H4U6B5"/>
<sequence>MIDYKNLTHDDLDNMSFRKLLEIPVEFLEENYHDIYLELYCKVDDSAIMFKDEYPYVNTPDRIFFEVFPEESGKRIILYLKKINNKYFECNKVLAPYILEQIFDENNQIVSESIKENH</sequence>
<name>A0A2H4U6B5_METSM</name>
<reference evidence="2" key="1">
    <citation type="submission" date="2016-10" db="EMBL/GenBank/DDBJ databases">
        <authorList>
            <person name="Kim B.-C."/>
            <person name="Jeong H."/>
        </authorList>
    </citation>
    <scope>NUCLEOTIDE SEQUENCE [LARGE SCALE GENOMIC DNA]</scope>
    <source>
        <strain evidence="2">KB11</strain>
    </source>
</reference>
<organism evidence="1 2">
    <name type="scientific">Methanobrevibacter smithii</name>
    <dbReference type="NCBI Taxonomy" id="2173"/>
    <lineage>
        <taxon>Archaea</taxon>
        <taxon>Methanobacteriati</taxon>
        <taxon>Methanobacteriota</taxon>
        <taxon>Methanomada group</taxon>
        <taxon>Methanobacteria</taxon>
        <taxon>Methanobacteriales</taxon>
        <taxon>Methanobacteriaceae</taxon>
        <taxon>Methanobrevibacter</taxon>
    </lineage>
</organism>